<reference evidence="11 12" key="1">
    <citation type="journal article" date="2018" name="Plant J.">
        <title>Genome sequences of Chlorella sorokiniana UTEX 1602 and Micractinium conductrix SAG 241.80: implications to maltose excretion by a green alga.</title>
        <authorList>
            <person name="Arriola M.B."/>
            <person name="Velmurugan N."/>
            <person name="Zhang Y."/>
            <person name="Plunkett M.H."/>
            <person name="Hondzo H."/>
            <person name="Barney B.M."/>
        </authorList>
    </citation>
    <scope>NUCLEOTIDE SEQUENCE [LARGE SCALE GENOMIC DNA]</scope>
    <source>
        <strain evidence="11 12">SAG 241.80</strain>
    </source>
</reference>
<dbReference type="GO" id="GO:1904294">
    <property type="term" value="P:positive regulation of ERAD pathway"/>
    <property type="evidence" value="ECO:0007669"/>
    <property type="project" value="InterPro"/>
</dbReference>
<dbReference type="InterPro" id="IPR010301">
    <property type="entry name" value="RRP1"/>
</dbReference>
<keyword evidence="8" id="KW-0539">Nucleus</keyword>
<dbReference type="PANTHER" id="PTHR15860:SF0">
    <property type="entry name" value="LP20373P"/>
    <property type="match status" value="1"/>
</dbReference>
<dbReference type="GO" id="GO:0030688">
    <property type="term" value="C:preribosome, small subunit precursor"/>
    <property type="evidence" value="ECO:0007669"/>
    <property type="project" value="InterPro"/>
</dbReference>
<evidence type="ECO:0000313" key="11">
    <source>
        <dbReference type="EMBL" id="PSC72643.1"/>
    </source>
</evidence>
<feature type="compositionally biased region" description="Basic residues" evidence="9">
    <location>
        <begin position="753"/>
        <end position="765"/>
    </location>
</feature>
<evidence type="ECO:0000256" key="1">
    <source>
        <dbReference type="ARBA" id="ARBA00004123"/>
    </source>
</evidence>
<feature type="region of interest" description="Disordered" evidence="9">
    <location>
        <begin position="60"/>
        <end position="90"/>
    </location>
</feature>
<dbReference type="GO" id="GO:0061630">
    <property type="term" value="F:ubiquitin protein ligase activity"/>
    <property type="evidence" value="ECO:0007669"/>
    <property type="project" value="InterPro"/>
</dbReference>
<keyword evidence="5" id="KW-0833">Ubl conjugation pathway</keyword>
<dbReference type="GO" id="GO:0006364">
    <property type="term" value="P:rRNA processing"/>
    <property type="evidence" value="ECO:0007669"/>
    <property type="project" value="InterPro"/>
</dbReference>
<comment type="similarity">
    <text evidence="3">Belongs to the RRP1 family.</text>
</comment>
<feature type="compositionally biased region" description="Low complexity" evidence="9">
    <location>
        <begin position="63"/>
        <end position="86"/>
    </location>
</feature>
<evidence type="ECO:0000256" key="9">
    <source>
        <dbReference type="SAM" id="MobiDB-lite"/>
    </source>
</evidence>
<sequence>MSGPGLGRFQAVLSSLRAAAFSGPASSTSGRLQLTITQPADEGGEAQSLLRSGSSLGGGVGSPRGAAAGAPPDAGLQQQQGQQAHDAGGDADADLVAAAEQHRLTSLQSSVDLRAVALGLERGLPYVTLLMFLFISLHVVGLAAFAYLTYVLWRLNAVVRRQVALKADRQRHMLLGAAGVAAAHVALALVLLQPMDMAGNMVLMGSVRPTQFWGTIFTVVVCDTLLRYLSLMAKIAVLLAARTDTPSSVRRCGQLLTASEYLFACYRQLPPTPLWYTFFNEAAASALLGTGLSGAFLLIKGQQVFERAVLAALALRQVAARHGTTATADEVQEAGGTCPICQEAYRDPLRVQCGHARGGSRRGAPLLEAVPANGGDCRFSRALGSVDYHTREAGLAALTAWLAARSQLEELDLLKLWKGIFYCFWHSDKSAVQSALAERLSDIMTQLPEEVGWLYYRTFVRTMRREWVGIDRLRLDKFMLLIRKFFAAALRQLQACSWQERRVARLADFVLHEIMVPGDTLVSAGVASHLTDLLLPELSKCVAEGGAAAPSDITLHALLDPFCQALAATTNPALIYRLRQGVFSPLVEEVAQGGEDGALRRLDAGELAEHMFALGAKPETRARNRVALYAVSGELEKAAAKRVQRRQQESKGSKAARAGAGKRAEAPHQQQQQHAADAAPQEQQAATPTPASGKKGKKRRQAEADGDAVTPQQGQQPRPEQLQELLRAAGEQQAAKEAAQAAAQAADLLATSGKKKKKKESKRSRLGAAEAEAAARGGTADVPQREQELLAAVVAAVTGGAALTPGASPSKKSVRFSLKRNLVNVIGQPPKPADVRTPPTAKPKGPALKRESAFGGPASAPERLLTRAGMGRMAKVQSYMNGRAADAPGSASQAEGKSGGKKQKRRASMPAPGSFSRPRASEFF</sequence>
<feature type="compositionally biased region" description="Low complexity" evidence="9">
    <location>
        <begin position="653"/>
        <end position="691"/>
    </location>
</feature>
<dbReference type="AlphaFoldDB" id="A0A2P6VEX2"/>
<gene>
    <name evidence="11" type="ORF">C2E20_4075</name>
</gene>
<feature type="region of interest" description="Disordered" evidence="9">
    <location>
        <begin position="825"/>
        <end position="924"/>
    </location>
</feature>
<dbReference type="GO" id="GO:0005634">
    <property type="term" value="C:nucleus"/>
    <property type="evidence" value="ECO:0007669"/>
    <property type="project" value="UniProtKB-SubCell"/>
</dbReference>
<dbReference type="PANTHER" id="PTHR15860">
    <property type="entry name" value="UNCHARACTERIZED RING FINGER-CONTAINING PROTEIN"/>
    <property type="match status" value="1"/>
</dbReference>
<feature type="region of interest" description="Disordered" evidence="9">
    <location>
        <begin position="747"/>
        <end position="781"/>
    </location>
</feature>
<dbReference type="STRING" id="554055.A0A2P6VEX2"/>
<evidence type="ECO:0000256" key="7">
    <source>
        <dbReference type="ARBA" id="ARBA00023136"/>
    </source>
</evidence>
<evidence type="ECO:0000256" key="5">
    <source>
        <dbReference type="ARBA" id="ARBA00022786"/>
    </source>
</evidence>
<evidence type="ECO:0000256" key="8">
    <source>
        <dbReference type="ARBA" id="ARBA00023242"/>
    </source>
</evidence>
<dbReference type="Proteomes" id="UP000239649">
    <property type="component" value="Unassembled WGS sequence"/>
</dbReference>
<evidence type="ECO:0000256" key="3">
    <source>
        <dbReference type="ARBA" id="ARBA00006374"/>
    </source>
</evidence>
<comment type="caution">
    <text evidence="11">The sequence shown here is derived from an EMBL/GenBank/DDBJ whole genome shotgun (WGS) entry which is preliminary data.</text>
</comment>
<dbReference type="GO" id="GO:0016020">
    <property type="term" value="C:membrane"/>
    <property type="evidence" value="ECO:0007669"/>
    <property type="project" value="UniProtKB-SubCell"/>
</dbReference>
<keyword evidence="12" id="KW-1185">Reference proteome</keyword>
<keyword evidence="4 10" id="KW-0812">Transmembrane</keyword>
<dbReference type="EMBL" id="LHPF02000009">
    <property type="protein sequence ID" value="PSC72643.1"/>
    <property type="molecule type" value="Genomic_DNA"/>
</dbReference>
<feature type="transmembrane region" description="Helical" evidence="10">
    <location>
        <begin position="126"/>
        <end position="153"/>
    </location>
</feature>
<evidence type="ECO:0000256" key="4">
    <source>
        <dbReference type="ARBA" id="ARBA00022692"/>
    </source>
</evidence>
<evidence type="ECO:0000313" key="12">
    <source>
        <dbReference type="Proteomes" id="UP000239649"/>
    </source>
</evidence>
<keyword evidence="7 10" id="KW-0472">Membrane</keyword>
<protein>
    <submittedName>
        <fullName evidence="11">Ribosomal RNA processing 1 B</fullName>
    </submittedName>
</protein>
<feature type="region of interest" description="Disordered" evidence="9">
    <location>
        <begin position="640"/>
        <end position="719"/>
    </location>
</feature>
<organism evidence="11 12">
    <name type="scientific">Micractinium conductrix</name>
    <dbReference type="NCBI Taxonomy" id="554055"/>
    <lineage>
        <taxon>Eukaryota</taxon>
        <taxon>Viridiplantae</taxon>
        <taxon>Chlorophyta</taxon>
        <taxon>core chlorophytes</taxon>
        <taxon>Trebouxiophyceae</taxon>
        <taxon>Chlorellales</taxon>
        <taxon>Chlorellaceae</taxon>
        <taxon>Chlorella clade</taxon>
        <taxon>Micractinium</taxon>
    </lineage>
</organism>
<comment type="subcellular location">
    <subcellularLocation>
        <location evidence="2">Membrane</location>
        <topology evidence="2">Multi-pass membrane protein</topology>
    </subcellularLocation>
    <subcellularLocation>
        <location evidence="1">Nucleus</location>
    </subcellularLocation>
</comment>
<dbReference type="OrthoDB" id="2019504at2759"/>
<name>A0A2P6VEX2_9CHLO</name>
<evidence type="ECO:0000256" key="6">
    <source>
        <dbReference type="ARBA" id="ARBA00022989"/>
    </source>
</evidence>
<dbReference type="InterPro" id="IPR044235">
    <property type="entry name" value="RNFT1/2"/>
</dbReference>
<proteinExistence type="inferred from homology"/>
<keyword evidence="6 10" id="KW-1133">Transmembrane helix</keyword>
<accession>A0A2P6VEX2</accession>
<feature type="transmembrane region" description="Helical" evidence="10">
    <location>
        <begin position="174"/>
        <end position="192"/>
    </location>
</feature>
<evidence type="ECO:0000256" key="10">
    <source>
        <dbReference type="SAM" id="Phobius"/>
    </source>
</evidence>
<dbReference type="Pfam" id="PF05997">
    <property type="entry name" value="Nop52"/>
    <property type="match status" value="1"/>
</dbReference>
<evidence type="ECO:0000256" key="2">
    <source>
        <dbReference type="ARBA" id="ARBA00004141"/>
    </source>
</evidence>